<accession>A0A6J4UL46</accession>
<feature type="region of interest" description="Disordered" evidence="1">
    <location>
        <begin position="1"/>
        <end position="37"/>
    </location>
</feature>
<feature type="non-terminal residue" evidence="2">
    <location>
        <position position="114"/>
    </location>
</feature>
<protein>
    <submittedName>
        <fullName evidence="2">Uncharacterized protein</fullName>
    </submittedName>
</protein>
<gene>
    <name evidence="2" type="ORF">AVDCRST_MAG79-2700</name>
</gene>
<feature type="non-terminal residue" evidence="2">
    <location>
        <position position="1"/>
    </location>
</feature>
<reference evidence="2" key="1">
    <citation type="submission" date="2020-02" db="EMBL/GenBank/DDBJ databases">
        <authorList>
            <person name="Meier V. D."/>
        </authorList>
    </citation>
    <scope>NUCLEOTIDE SEQUENCE</scope>
    <source>
        <strain evidence="2">AVDCRST_MAG79</strain>
    </source>
</reference>
<proteinExistence type="predicted"/>
<name>A0A6J4UL46_9ACTN</name>
<evidence type="ECO:0000256" key="1">
    <source>
        <dbReference type="SAM" id="MobiDB-lite"/>
    </source>
</evidence>
<evidence type="ECO:0000313" key="2">
    <source>
        <dbReference type="EMBL" id="CAA9550969.1"/>
    </source>
</evidence>
<sequence>GGRRDPGDATGSAHAASGDLCASRRGGARTSRQHDGPACLAGLHRRIHDRVRDSCARHHPLLGGAAIRDCRRRPRRLPGVRDRSRVPRRRPVRALHGELPRPRGGGGRGRWRTV</sequence>
<dbReference type="EMBL" id="CADCWC010000417">
    <property type="protein sequence ID" value="CAA9550969.1"/>
    <property type="molecule type" value="Genomic_DNA"/>
</dbReference>
<dbReference type="AlphaFoldDB" id="A0A6J4UL46"/>
<feature type="region of interest" description="Disordered" evidence="1">
    <location>
        <begin position="73"/>
        <end position="114"/>
    </location>
</feature>
<organism evidence="2">
    <name type="scientific">uncultured Thermoleophilia bacterium</name>
    <dbReference type="NCBI Taxonomy" id="1497501"/>
    <lineage>
        <taxon>Bacteria</taxon>
        <taxon>Bacillati</taxon>
        <taxon>Actinomycetota</taxon>
        <taxon>Thermoleophilia</taxon>
        <taxon>environmental samples</taxon>
    </lineage>
</organism>